<keyword evidence="9" id="KW-1185">Reference proteome</keyword>
<feature type="signal peptide" evidence="6">
    <location>
        <begin position="1"/>
        <end position="16"/>
    </location>
</feature>
<dbReference type="AlphaFoldDB" id="A0A8B6G2W8"/>
<evidence type="ECO:0000256" key="6">
    <source>
        <dbReference type="SAM" id="SignalP"/>
    </source>
</evidence>
<dbReference type="OrthoDB" id="6084240at2759"/>
<dbReference type="PANTHER" id="PTHR45889">
    <property type="entry name" value="IG-LIKE DOMAIN-CONTAINING PROTEIN"/>
    <property type="match status" value="1"/>
</dbReference>
<dbReference type="InterPro" id="IPR007110">
    <property type="entry name" value="Ig-like_dom"/>
</dbReference>
<keyword evidence="3" id="KW-1015">Disulfide bond</keyword>
<dbReference type="InterPro" id="IPR036179">
    <property type="entry name" value="Ig-like_dom_sf"/>
</dbReference>
<dbReference type="Pfam" id="PF13927">
    <property type="entry name" value="Ig_3"/>
    <property type="match status" value="1"/>
</dbReference>
<comment type="subcellular location">
    <subcellularLocation>
        <location evidence="1">Membrane</location>
        <topology evidence="1">Single-pass membrane protein</topology>
    </subcellularLocation>
</comment>
<dbReference type="GO" id="GO:0016020">
    <property type="term" value="C:membrane"/>
    <property type="evidence" value="ECO:0007669"/>
    <property type="project" value="UniProtKB-SubCell"/>
</dbReference>
<feature type="domain" description="Ig-like" evidence="7">
    <location>
        <begin position="290"/>
        <end position="375"/>
    </location>
</feature>
<sequence length="505" mass="56830">MDIILYLLIGLWLVLIDDKYFAIGSSEVHINGNITAEVNSNDIRLECSFTLGEGDDFYSTALTAENATTDKFIEIAGYLRNSKPVFTPFGMDLFGNETTMIHFDETENMFKFEFDNVTCRHERRYKCLLLVTSSSISVLPRLFESDAIWISVTVPPSKPEMNLPTKVNDLSDGKRNKRAVTIMPKNDTLEQDFIEGDNITFICEGDVGRPEGKFEWQKMYANNEELTYSNTLTETIPESCSFDGNSTLTLQVTGDDNQAIIRCIVKSEVSQVFLYEDSEPLRIQFQVRIPVIELQPDKTVFLEGDSVLLKCQSKGNPGPSYSWLKGNGSNETIIAYTDSFVIENANITDSGLYTCYTNNSIDGNVYKEINSTFISIAEKSTSHITSTFSPIETDNTKDLLIAVFGSVAFFTMILCVIVVRVCISKKRQTSSLKLSGYGLKMMTNTKKPNDENKETNNVAEHQQKDTYLNPRMSGERSLTYKYIPCCPHSLCYNVKDLNSSGQKLE</sequence>
<name>A0A8B6G2W8_MYTGA</name>
<dbReference type="PROSITE" id="PS50835">
    <property type="entry name" value="IG_LIKE"/>
    <property type="match status" value="2"/>
</dbReference>
<evidence type="ECO:0000313" key="9">
    <source>
        <dbReference type="Proteomes" id="UP000596742"/>
    </source>
</evidence>
<dbReference type="InterPro" id="IPR003598">
    <property type="entry name" value="Ig_sub2"/>
</dbReference>
<dbReference type="SUPFAM" id="SSF48726">
    <property type="entry name" value="Immunoglobulin"/>
    <property type="match status" value="2"/>
</dbReference>
<dbReference type="EMBL" id="UYJE01007779">
    <property type="protein sequence ID" value="VDI57909.1"/>
    <property type="molecule type" value="Genomic_DNA"/>
</dbReference>
<feature type="chain" id="PRO_5032504823" description="Ig-like domain-containing protein" evidence="6">
    <location>
        <begin position="17"/>
        <end position="505"/>
    </location>
</feature>
<feature type="domain" description="Ig-like" evidence="7">
    <location>
        <begin position="184"/>
        <end position="273"/>
    </location>
</feature>
<evidence type="ECO:0000256" key="5">
    <source>
        <dbReference type="SAM" id="Phobius"/>
    </source>
</evidence>
<dbReference type="SMART" id="SM00409">
    <property type="entry name" value="IG"/>
    <property type="match status" value="2"/>
</dbReference>
<dbReference type="InterPro" id="IPR003599">
    <property type="entry name" value="Ig_sub"/>
</dbReference>
<keyword evidence="5" id="KW-0812">Transmembrane</keyword>
<dbReference type="Proteomes" id="UP000596742">
    <property type="component" value="Unassembled WGS sequence"/>
</dbReference>
<dbReference type="PANTHER" id="PTHR45889:SF8">
    <property type="entry name" value="IG-LIKE DOMAIN-CONTAINING PROTEIN"/>
    <property type="match status" value="1"/>
</dbReference>
<keyword evidence="6" id="KW-0732">Signal</keyword>
<evidence type="ECO:0000256" key="3">
    <source>
        <dbReference type="ARBA" id="ARBA00023157"/>
    </source>
</evidence>
<evidence type="ECO:0000256" key="4">
    <source>
        <dbReference type="SAM" id="MobiDB-lite"/>
    </source>
</evidence>
<evidence type="ECO:0000256" key="2">
    <source>
        <dbReference type="ARBA" id="ARBA00023136"/>
    </source>
</evidence>
<organism evidence="8 9">
    <name type="scientific">Mytilus galloprovincialis</name>
    <name type="common">Mediterranean mussel</name>
    <dbReference type="NCBI Taxonomy" id="29158"/>
    <lineage>
        <taxon>Eukaryota</taxon>
        <taxon>Metazoa</taxon>
        <taxon>Spiralia</taxon>
        <taxon>Lophotrochozoa</taxon>
        <taxon>Mollusca</taxon>
        <taxon>Bivalvia</taxon>
        <taxon>Autobranchia</taxon>
        <taxon>Pteriomorphia</taxon>
        <taxon>Mytilida</taxon>
        <taxon>Mytiloidea</taxon>
        <taxon>Mytilidae</taxon>
        <taxon>Mytilinae</taxon>
        <taxon>Mytilus</taxon>
    </lineage>
</organism>
<feature type="transmembrane region" description="Helical" evidence="5">
    <location>
        <begin position="399"/>
        <end position="423"/>
    </location>
</feature>
<accession>A0A8B6G2W8</accession>
<gene>
    <name evidence="8" type="ORF">MGAL_10B007894</name>
</gene>
<evidence type="ECO:0000313" key="8">
    <source>
        <dbReference type="EMBL" id="VDI57909.1"/>
    </source>
</evidence>
<dbReference type="Pfam" id="PF08205">
    <property type="entry name" value="C2-set_2"/>
    <property type="match status" value="1"/>
</dbReference>
<evidence type="ECO:0000259" key="7">
    <source>
        <dbReference type="PROSITE" id="PS50835"/>
    </source>
</evidence>
<proteinExistence type="predicted"/>
<keyword evidence="5" id="KW-1133">Transmembrane helix</keyword>
<feature type="region of interest" description="Disordered" evidence="4">
    <location>
        <begin position="443"/>
        <end position="465"/>
    </location>
</feature>
<comment type="caution">
    <text evidence="8">The sequence shown here is derived from an EMBL/GenBank/DDBJ whole genome shotgun (WGS) entry which is preliminary data.</text>
</comment>
<dbReference type="InterPro" id="IPR013783">
    <property type="entry name" value="Ig-like_fold"/>
</dbReference>
<dbReference type="Gene3D" id="2.60.40.10">
    <property type="entry name" value="Immunoglobulins"/>
    <property type="match status" value="2"/>
</dbReference>
<keyword evidence="2 5" id="KW-0472">Membrane</keyword>
<dbReference type="SMART" id="SM00408">
    <property type="entry name" value="IGc2"/>
    <property type="match status" value="2"/>
</dbReference>
<evidence type="ECO:0000256" key="1">
    <source>
        <dbReference type="ARBA" id="ARBA00004167"/>
    </source>
</evidence>
<dbReference type="InterPro" id="IPR013162">
    <property type="entry name" value="CD80_C2-set"/>
</dbReference>
<protein>
    <recommendedName>
        <fullName evidence="7">Ig-like domain-containing protein</fullName>
    </recommendedName>
</protein>
<reference evidence="8" key="1">
    <citation type="submission" date="2018-11" db="EMBL/GenBank/DDBJ databases">
        <authorList>
            <person name="Alioto T."/>
            <person name="Alioto T."/>
        </authorList>
    </citation>
    <scope>NUCLEOTIDE SEQUENCE</scope>
</reference>